<proteinExistence type="predicted"/>
<organism evidence="1">
    <name type="scientific">viral metagenome</name>
    <dbReference type="NCBI Taxonomy" id="1070528"/>
    <lineage>
        <taxon>unclassified sequences</taxon>
        <taxon>metagenomes</taxon>
        <taxon>organismal metagenomes</taxon>
    </lineage>
</organism>
<reference evidence="1" key="1">
    <citation type="journal article" date="2020" name="Nature">
        <title>Giant virus diversity and host interactions through global metagenomics.</title>
        <authorList>
            <person name="Schulz F."/>
            <person name="Roux S."/>
            <person name="Paez-Espino D."/>
            <person name="Jungbluth S."/>
            <person name="Walsh D.A."/>
            <person name="Denef V.J."/>
            <person name="McMahon K.D."/>
            <person name="Konstantinidis K.T."/>
            <person name="Eloe-Fadrosh E.A."/>
            <person name="Kyrpides N.C."/>
            <person name="Woyke T."/>
        </authorList>
    </citation>
    <scope>NUCLEOTIDE SEQUENCE</scope>
    <source>
        <strain evidence="1">GVMAG-S-1102244-55</strain>
    </source>
</reference>
<name>A0A6C0KA31_9ZZZZ</name>
<sequence length="184" mass="21036">MSSFAHSPQIHQSADSAAEDSGKSYKGFKFIFAINATSKLGNNIWSVPNRRFLLTEFQTQKLFGQYITSNWYSNQYSKGTCIRFAVLMVQNDCAIATVEKDLNSLGNPFPTLFDIPPYVKKFSFFDMSPVLLDSCIMCVNNKGDFTFTMRATNCNWDILHLHIYKDTPETCIISQPEFEIFKPF</sequence>
<accession>A0A6C0KA31</accession>
<dbReference type="EMBL" id="MN740847">
    <property type="protein sequence ID" value="QHU14912.1"/>
    <property type="molecule type" value="Genomic_DNA"/>
</dbReference>
<evidence type="ECO:0000313" key="1">
    <source>
        <dbReference type="EMBL" id="QHU14912.1"/>
    </source>
</evidence>
<dbReference type="AlphaFoldDB" id="A0A6C0KA31"/>
<protein>
    <submittedName>
        <fullName evidence="1">Uncharacterized protein</fullName>
    </submittedName>
</protein>